<dbReference type="Proteomes" id="UP000593567">
    <property type="component" value="Unassembled WGS sequence"/>
</dbReference>
<organism evidence="2 3">
    <name type="scientific">Bugula neritina</name>
    <name type="common">Brown bryozoan</name>
    <name type="synonym">Sertularia neritina</name>
    <dbReference type="NCBI Taxonomy" id="10212"/>
    <lineage>
        <taxon>Eukaryota</taxon>
        <taxon>Metazoa</taxon>
        <taxon>Spiralia</taxon>
        <taxon>Lophotrochozoa</taxon>
        <taxon>Bryozoa</taxon>
        <taxon>Gymnolaemata</taxon>
        <taxon>Cheilostomatida</taxon>
        <taxon>Flustrina</taxon>
        <taxon>Buguloidea</taxon>
        <taxon>Bugulidae</taxon>
        <taxon>Bugula</taxon>
    </lineage>
</organism>
<dbReference type="AlphaFoldDB" id="A0A7J7K3X4"/>
<feature type="compositionally biased region" description="Basic and acidic residues" evidence="1">
    <location>
        <begin position="142"/>
        <end position="184"/>
    </location>
</feature>
<feature type="compositionally biased region" description="Polar residues" evidence="1">
    <location>
        <begin position="113"/>
        <end position="138"/>
    </location>
</feature>
<comment type="caution">
    <text evidence="2">The sequence shown here is derived from an EMBL/GenBank/DDBJ whole genome shotgun (WGS) entry which is preliminary data.</text>
</comment>
<reference evidence="2" key="1">
    <citation type="submission" date="2020-06" db="EMBL/GenBank/DDBJ databases">
        <title>Draft genome of Bugula neritina, a colonial animal packing powerful symbionts and potential medicines.</title>
        <authorList>
            <person name="Rayko M."/>
        </authorList>
    </citation>
    <scope>NUCLEOTIDE SEQUENCE [LARGE SCALE GENOMIC DNA]</scope>
    <source>
        <strain evidence="2">Kwan_BN1</strain>
    </source>
</reference>
<evidence type="ECO:0000313" key="2">
    <source>
        <dbReference type="EMBL" id="KAF6033329.1"/>
    </source>
</evidence>
<sequence>MDSSFEDSRWCEIHTGEPWAENVYNLTDRFASAIPTVTLQPVKVTETSNLVIPLTTQSFQRNCPTPTVAIGQAHYDRSEDFEDKVPLSSGDSTSTDSSAASSASCNQSHDKLSTNQQACSSSVPTDTMKQASSATEQFSFVEEARHDSGEEIDSKEPGRKEPVSEEPGRKEPVSEEPGRKEPVSKEPGTNICSLSQLPFVVYDGWMWAEYYISSTTDHQDMSTLMKFSKKLMEGFDELTRQELQAKQYYALNKAANSEATHPDNVAAMSVDELITTISENAVTVETESVATRLAFSTESLGILIGNLANLLDQESPIDLHQCCLLFKNLHFNVNDELRFVLGEMYSSTVTVGLFDESCTMIDDFISFLAIYNTLSKEEKLDQLKKKTQSLCILYAL</sequence>
<name>A0A7J7K3X4_BUGNE</name>
<dbReference type="EMBL" id="VXIV02001380">
    <property type="protein sequence ID" value="KAF6033329.1"/>
    <property type="molecule type" value="Genomic_DNA"/>
</dbReference>
<gene>
    <name evidence="2" type="ORF">EB796_008364</name>
</gene>
<protein>
    <submittedName>
        <fullName evidence="2">Uncharacterized protein</fullName>
    </submittedName>
</protein>
<proteinExistence type="predicted"/>
<evidence type="ECO:0000313" key="3">
    <source>
        <dbReference type="Proteomes" id="UP000593567"/>
    </source>
</evidence>
<accession>A0A7J7K3X4</accession>
<evidence type="ECO:0000256" key="1">
    <source>
        <dbReference type="SAM" id="MobiDB-lite"/>
    </source>
</evidence>
<keyword evidence="3" id="KW-1185">Reference proteome</keyword>
<feature type="region of interest" description="Disordered" evidence="1">
    <location>
        <begin position="80"/>
        <end position="189"/>
    </location>
</feature>
<feature type="compositionally biased region" description="Low complexity" evidence="1">
    <location>
        <begin position="88"/>
        <end position="104"/>
    </location>
</feature>